<dbReference type="EMBL" id="FNAP01000004">
    <property type="protein sequence ID" value="SDE18526.1"/>
    <property type="molecule type" value="Genomic_DNA"/>
</dbReference>
<sequence length="318" mass="35049">MPRWDHEHSGFSRQSHRHARFTVRRRRFVGDEDKSRSVWGRVAGGVGGFMVGGPIGALLGVVAGHHVDRAGGIGPAWQRFQSWFRRVVLGEDEGDAADLNQGAGRRYADRDTAAELGDDPRQQAFAVGVIVLGAKMAKADGRVTRDEVAAFKQIFKIPPEDMKAVAAVFDQAKQSAEGYEVYARQIAGLFADSPQVLEELLAALYHIARADGVLHPAETAFLHDVASLFGLPREAVNRLHAQFERAADTEPDPYTVLGVSPDASDDEIRAAWRRLSREHHPDALMAKGMPQEFVAQASETMAAINHAYDRIRDRRGIR</sequence>
<dbReference type="CDD" id="cd07316">
    <property type="entry name" value="terB_like_DjlA"/>
    <property type="match status" value="1"/>
</dbReference>
<dbReference type="SUPFAM" id="SSF46565">
    <property type="entry name" value="Chaperone J-domain"/>
    <property type="match status" value="1"/>
</dbReference>
<proteinExistence type="predicted"/>
<dbReference type="Proteomes" id="UP000199412">
    <property type="component" value="Unassembled WGS sequence"/>
</dbReference>
<gene>
    <name evidence="2" type="ORF">SAMN05421720_10498</name>
</gene>
<dbReference type="PRINTS" id="PR00625">
    <property type="entry name" value="JDOMAIN"/>
</dbReference>
<dbReference type="InterPro" id="IPR036869">
    <property type="entry name" value="J_dom_sf"/>
</dbReference>
<evidence type="ECO:0000313" key="3">
    <source>
        <dbReference type="Proteomes" id="UP000199412"/>
    </source>
</evidence>
<dbReference type="InterPro" id="IPR007791">
    <property type="entry name" value="DjlA_N"/>
</dbReference>
<evidence type="ECO:0000259" key="1">
    <source>
        <dbReference type="PROSITE" id="PS50076"/>
    </source>
</evidence>
<dbReference type="PROSITE" id="PS50076">
    <property type="entry name" value="DNAJ_2"/>
    <property type="match status" value="1"/>
</dbReference>
<organism evidence="2 3">
    <name type="scientific">Rhodospira trueperi</name>
    <dbReference type="NCBI Taxonomy" id="69960"/>
    <lineage>
        <taxon>Bacteria</taxon>
        <taxon>Pseudomonadati</taxon>
        <taxon>Pseudomonadota</taxon>
        <taxon>Alphaproteobacteria</taxon>
        <taxon>Rhodospirillales</taxon>
        <taxon>Rhodospirillaceae</taxon>
        <taxon>Rhodospira</taxon>
    </lineage>
</organism>
<protein>
    <submittedName>
        <fullName evidence="2">DnaJ like chaperone protein</fullName>
    </submittedName>
</protein>
<dbReference type="PANTHER" id="PTHR24074">
    <property type="entry name" value="CO-CHAPERONE PROTEIN DJLA"/>
    <property type="match status" value="1"/>
</dbReference>
<dbReference type="AlphaFoldDB" id="A0A1G7AX45"/>
<dbReference type="CDD" id="cd06257">
    <property type="entry name" value="DnaJ"/>
    <property type="match status" value="1"/>
</dbReference>
<dbReference type="Gene3D" id="1.10.287.110">
    <property type="entry name" value="DnaJ domain"/>
    <property type="match status" value="1"/>
</dbReference>
<dbReference type="InterPro" id="IPR001623">
    <property type="entry name" value="DnaJ_domain"/>
</dbReference>
<feature type="domain" description="J" evidence="1">
    <location>
        <begin position="252"/>
        <end position="318"/>
    </location>
</feature>
<dbReference type="STRING" id="69960.SAMN05421720_10498"/>
<reference evidence="2 3" key="1">
    <citation type="submission" date="2016-10" db="EMBL/GenBank/DDBJ databases">
        <authorList>
            <person name="de Groot N.N."/>
        </authorList>
    </citation>
    <scope>NUCLEOTIDE SEQUENCE [LARGE SCALE GENOMIC DNA]</scope>
    <source>
        <strain evidence="2 3">ATCC 700224</strain>
    </source>
</reference>
<dbReference type="OrthoDB" id="9782583at2"/>
<dbReference type="SMART" id="SM00271">
    <property type="entry name" value="DnaJ"/>
    <property type="match status" value="1"/>
</dbReference>
<dbReference type="Pfam" id="PF00226">
    <property type="entry name" value="DnaJ"/>
    <property type="match status" value="1"/>
</dbReference>
<dbReference type="RefSeq" id="WP_092784775.1">
    <property type="nucleotide sequence ID" value="NZ_FNAP01000004.1"/>
</dbReference>
<name>A0A1G7AX45_9PROT</name>
<accession>A0A1G7AX45</accession>
<dbReference type="Pfam" id="PF05099">
    <property type="entry name" value="TerB"/>
    <property type="match status" value="1"/>
</dbReference>
<dbReference type="InterPro" id="IPR050817">
    <property type="entry name" value="DjlA_DnaK_co-chaperone"/>
</dbReference>
<dbReference type="InterPro" id="IPR029024">
    <property type="entry name" value="TerB-like"/>
</dbReference>
<dbReference type="SUPFAM" id="SSF158682">
    <property type="entry name" value="TerB-like"/>
    <property type="match status" value="1"/>
</dbReference>
<evidence type="ECO:0000313" key="2">
    <source>
        <dbReference type="EMBL" id="SDE18526.1"/>
    </source>
</evidence>
<dbReference type="Gene3D" id="1.10.3680.10">
    <property type="entry name" value="TerB-like"/>
    <property type="match status" value="1"/>
</dbReference>
<keyword evidence="3" id="KW-1185">Reference proteome</keyword>